<proteinExistence type="predicted"/>
<dbReference type="GeneID" id="54982918"/>
<evidence type="ECO:0000256" key="1">
    <source>
        <dbReference type="SAM" id="Coils"/>
    </source>
</evidence>
<accession>A0A291L9X3</accession>
<feature type="coiled-coil region" evidence="1">
    <location>
        <begin position="107"/>
        <end position="134"/>
    </location>
</feature>
<reference evidence="2 3" key="1">
    <citation type="submission" date="2017-08" db="EMBL/GenBank/DDBJ databases">
        <title>Complete genome sequence of a novel bacteriophage infecting Bordetella bronchiseptica.</title>
        <authorList>
            <person name="Chen Y."/>
            <person name="Song J."/>
            <person name="Wu B."/>
        </authorList>
    </citation>
    <scope>NUCLEOTIDE SEQUENCE [LARGE SCALE GENOMIC DNA]</scope>
</reference>
<dbReference type="EMBL" id="MF663786">
    <property type="protein sequence ID" value="ATI15662.1"/>
    <property type="molecule type" value="Genomic_DNA"/>
</dbReference>
<protein>
    <submittedName>
        <fullName evidence="2">Transcriptional regulator</fullName>
    </submittedName>
</protein>
<evidence type="ECO:0000313" key="3">
    <source>
        <dbReference type="Proteomes" id="UP000228765"/>
    </source>
</evidence>
<keyword evidence="1" id="KW-0175">Coiled coil</keyword>
<evidence type="ECO:0000313" key="2">
    <source>
        <dbReference type="EMBL" id="ATI15662.1"/>
    </source>
</evidence>
<dbReference type="Proteomes" id="UP000228765">
    <property type="component" value="Segment"/>
</dbReference>
<organism evidence="2 3">
    <name type="scientific">Bordetella phage vB_BbrM_PHB04</name>
    <dbReference type="NCBI Taxonomy" id="2029657"/>
    <lineage>
        <taxon>Viruses</taxon>
        <taxon>Duplodnaviria</taxon>
        <taxon>Heunggongvirae</taxon>
        <taxon>Uroviricota</taxon>
        <taxon>Caudoviricetes</taxon>
        <taxon>Phabquatrovirus</taxon>
        <taxon>Phabquatrovirus PHB04</taxon>
    </lineage>
</organism>
<dbReference type="RefSeq" id="YP_009792710.1">
    <property type="nucleotide sequence ID" value="NC_047861.1"/>
</dbReference>
<keyword evidence="3" id="KW-1185">Reference proteome</keyword>
<name>A0A291L9X3_9CAUD</name>
<sequence length="492" mass="52622">MNDKNSQFVLSDDEIERIGTHHDVQGPHSFARAIESALLSKLRAPVADERCKRCGGPGWYTSHTTGYPESIPCSACNPQGVSAERLEKDPFLAAQLWRKPVDFADAYEGAREDLAIWKRRALEAERDLRAERETSSHLVAELNAENGPMRMGGPAALASAPVADERAALQRIVETAEDGANSGDRHARCVEIARATLASAPVAGEAQPAAYLTLDEEGSPSMLFFDVVEARTYCELGDEPEPLFRRSALVAGDANPQAPAGWRWTLHPAGLHPDVYAAAAARDSVEDVRNAALEEAAGHIESKKPVGTIALVVQAFADEVRTLKYTPAPTAAEGSQASEAVRDAIETCAKICDGRSASLMQSQMLTASNEAHKCGMAIRSRAKELLSLSLSAQPGAIRNPLIAEPSGELGRAATEDVVLPPVPSAYNDTGSYIGYAKSDLQAYARAAVLADRQRRSGDAPREDDMLTIAYLAGAQAEKERAALAARKEGDDA</sequence>
<dbReference type="KEGG" id="vg:54982918"/>